<dbReference type="GO" id="GO:0006623">
    <property type="term" value="P:protein targeting to vacuole"/>
    <property type="evidence" value="ECO:0007669"/>
    <property type="project" value="TreeGrafter"/>
</dbReference>
<dbReference type="InterPro" id="IPR000719">
    <property type="entry name" value="Prot_kinase_dom"/>
</dbReference>
<evidence type="ECO:0000259" key="3">
    <source>
        <dbReference type="PROSITE" id="PS50011"/>
    </source>
</evidence>
<dbReference type="PROSITE" id="PS50011">
    <property type="entry name" value="PROTEIN_KINASE_DOM"/>
    <property type="match status" value="1"/>
</dbReference>
<dbReference type="KEGG" id="vcn:VOLCADRAFT_101426"/>
<feature type="non-terminal residue" evidence="4">
    <location>
        <position position="1"/>
    </location>
</feature>
<dbReference type="InterPro" id="IPR011009">
    <property type="entry name" value="Kinase-like_dom_sf"/>
</dbReference>
<dbReference type="GO" id="GO:0005770">
    <property type="term" value="C:late endosome"/>
    <property type="evidence" value="ECO:0007669"/>
    <property type="project" value="TreeGrafter"/>
</dbReference>
<protein>
    <recommendedName>
        <fullName evidence="3">Protein kinase domain-containing protein</fullName>
    </recommendedName>
</protein>
<feature type="region of interest" description="Disordered" evidence="2">
    <location>
        <begin position="142"/>
        <end position="170"/>
    </location>
</feature>
<dbReference type="EMBL" id="GL379203">
    <property type="protein sequence ID" value="EFJ39028.1"/>
    <property type="molecule type" value="Genomic_DNA"/>
</dbReference>
<dbReference type="AlphaFoldDB" id="D8UMM1"/>
<evidence type="ECO:0000256" key="1">
    <source>
        <dbReference type="ARBA" id="ARBA00022574"/>
    </source>
</evidence>
<dbReference type="OrthoDB" id="242910at2759"/>
<sequence length="340" mass="34009">DIFSLGCVIAEVFCDGKALFDLSALLSYRRGDAAADLASGGALAAVDPDIRRLVLHMIQLDPAARWPAAKYLSDWPEPLFPPYFSSVLHPFFASLLPLDADARVAATAAAFPRLRREILAAAAAVTPSSAAEKAAAATAAPAGSTGLADGMTAQPLQPPATSRQQQDGATGTAVSAVAAAVVSAAAAPPPPSGNSGSGGMLVSGAAAGGVGSGTAGLWSLLDEVGALLADNGSMVRRFKVREPWGNWQGASSDDDMALLGCAVGGAGGGRAGGDGGGGGSSSSAWRGREEVELPRGGGWQWAGEWTVDMRGGQPHGGGPAAAAATTLLVDADGWEYRSTT</sequence>
<feature type="domain" description="Protein kinase" evidence="3">
    <location>
        <begin position="1"/>
        <end position="92"/>
    </location>
</feature>
<dbReference type="GeneID" id="9614936"/>
<proteinExistence type="predicted"/>
<dbReference type="STRING" id="3068.D8UMM1"/>
<dbReference type="GO" id="GO:0045324">
    <property type="term" value="P:late endosome to vacuole transport"/>
    <property type="evidence" value="ECO:0007669"/>
    <property type="project" value="InterPro"/>
</dbReference>
<dbReference type="GO" id="GO:0004674">
    <property type="term" value="F:protein serine/threonine kinase activity"/>
    <property type="evidence" value="ECO:0007669"/>
    <property type="project" value="InterPro"/>
</dbReference>
<evidence type="ECO:0000313" key="4">
    <source>
        <dbReference type="EMBL" id="EFJ39028.1"/>
    </source>
</evidence>
<dbReference type="Proteomes" id="UP000001058">
    <property type="component" value="Unassembled WGS sequence"/>
</dbReference>
<gene>
    <name evidence="4" type="ORF">VOLCADRAFT_101426</name>
</gene>
<evidence type="ECO:0000313" key="5">
    <source>
        <dbReference type="Proteomes" id="UP000001058"/>
    </source>
</evidence>
<dbReference type="GO" id="GO:0034271">
    <property type="term" value="C:phosphatidylinositol 3-kinase complex, class III, type I"/>
    <property type="evidence" value="ECO:0007669"/>
    <property type="project" value="TreeGrafter"/>
</dbReference>
<name>D8UMM1_VOLCA</name>
<keyword evidence="5" id="KW-1185">Reference proteome</keyword>
<dbReference type="GO" id="GO:0016236">
    <property type="term" value="P:macroautophagy"/>
    <property type="evidence" value="ECO:0007669"/>
    <property type="project" value="InterPro"/>
</dbReference>
<dbReference type="GO" id="GO:0005524">
    <property type="term" value="F:ATP binding"/>
    <property type="evidence" value="ECO:0007669"/>
    <property type="project" value="InterPro"/>
</dbReference>
<dbReference type="GO" id="GO:0034272">
    <property type="term" value="C:phosphatidylinositol 3-kinase complex, class III, type II"/>
    <property type="evidence" value="ECO:0007669"/>
    <property type="project" value="TreeGrafter"/>
</dbReference>
<dbReference type="RefSeq" id="XP_002959907.1">
    <property type="nucleotide sequence ID" value="XM_002959861.1"/>
</dbReference>
<evidence type="ECO:0000256" key="2">
    <source>
        <dbReference type="SAM" id="MobiDB-lite"/>
    </source>
</evidence>
<dbReference type="InParanoid" id="D8UMM1"/>
<keyword evidence="1" id="KW-0853">WD repeat</keyword>
<feature type="non-terminal residue" evidence="4">
    <location>
        <position position="340"/>
    </location>
</feature>
<dbReference type="eggNOG" id="KOG1240">
    <property type="taxonomic scope" value="Eukaryota"/>
</dbReference>
<accession>D8UMM1</accession>
<dbReference type="PANTHER" id="PTHR17583:SF0">
    <property type="entry name" value="PHOSPHOINOSITIDE 3-KINASE REGULATORY SUBUNIT 4"/>
    <property type="match status" value="1"/>
</dbReference>
<dbReference type="InterPro" id="IPR045162">
    <property type="entry name" value="Vps15-like"/>
</dbReference>
<organism evidence="5">
    <name type="scientific">Volvox carteri f. nagariensis</name>
    <dbReference type="NCBI Taxonomy" id="3068"/>
    <lineage>
        <taxon>Eukaryota</taxon>
        <taxon>Viridiplantae</taxon>
        <taxon>Chlorophyta</taxon>
        <taxon>core chlorophytes</taxon>
        <taxon>Chlorophyceae</taxon>
        <taxon>CS clade</taxon>
        <taxon>Chlamydomonadales</taxon>
        <taxon>Volvocaceae</taxon>
        <taxon>Volvox</taxon>
    </lineage>
</organism>
<reference evidence="4 5" key="1">
    <citation type="journal article" date="2010" name="Science">
        <title>Genomic analysis of organismal complexity in the multicellular green alga Volvox carteri.</title>
        <authorList>
            <person name="Prochnik S.E."/>
            <person name="Umen J."/>
            <person name="Nedelcu A.M."/>
            <person name="Hallmann A."/>
            <person name="Miller S.M."/>
            <person name="Nishii I."/>
            <person name="Ferris P."/>
            <person name="Kuo A."/>
            <person name="Mitros T."/>
            <person name="Fritz-Laylin L.K."/>
            <person name="Hellsten U."/>
            <person name="Chapman J."/>
            <person name="Simakov O."/>
            <person name="Rensing S.A."/>
            <person name="Terry A."/>
            <person name="Pangilinan J."/>
            <person name="Kapitonov V."/>
            <person name="Jurka J."/>
            <person name="Salamov A."/>
            <person name="Shapiro H."/>
            <person name="Schmutz J."/>
            <person name="Grimwood J."/>
            <person name="Lindquist E."/>
            <person name="Lucas S."/>
            <person name="Grigoriev I.V."/>
            <person name="Schmitt R."/>
            <person name="Kirk D."/>
            <person name="Rokhsar D.S."/>
        </authorList>
    </citation>
    <scope>NUCLEOTIDE SEQUENCE [LARGE SCALE GENOMIC DNA]</scope>
    <source>
        <strain evidence="5">f. Nagariensis / Eve</strain>
    </source>
</reference>
<dbReference type="Gene3D" id="1.10.510.10">
    <property type="entry name" value="Transferase(Phosphotransferase) domain 1"/>
    <property type="match status" value="1"/>
</dbReference>
<dbReference type="GO" id="GO:0071561">
    <property type="term" value="C:nucleus-vacuole junction"/>
    <property type="evidence" value="ECO:0007669"/>
    <property type="project" value="TreeGrafter"/>
</dbReference>
<dbReference type="PANTHER" id="PTHR17583">
    <property type="entry name" value="PHOSPHOINOSITIDE 3-KINASE REGULATORY SUBUNIT 4"/>
    <property type="match status" value="1"/>
</dbReference>
<dbReference type="SUPFAM" id="SSF56112">
    <property type="entry name" value="Protein kinase-like (PK-like)"/>
    <property type="match status" value="1"/>
</dbReference>